<name>A0A3P2RG68_WEIVI</name>
<evidence type="ECO:0000313" key="2">
    <source>
        <dbReference type="Proteomes" id="UP000275836"/>
    </source>
</evidence>
<dbReference type="AlphaFoldDB" id="A0A3P2RG68"/>
<sequence>MADRIDKLLERYFTGGLDLDIKMREQELRQPISKKMKILVEDVRKITIQMHLRIHLYGLNKMKN</sequence>
<protein>
    <submittedName>
        <fullName evidence="1">Uncharacterized protein</fullName>
    </submittedName>
</protein>
<gene>
    <name evidence="1" type="ORF">D3P96_05325</name>
</gene>
<organism evidence="1 2">
    <name type="scientific">Weissella viridescens</name>
    <name type="common">Lactobacillus viridescens</name>
    <dbReference type="NCBI Taxonomy" id="1629"/>
    <lineage>
        <taxon>Bacteria</taxon>
        <taxon>Bacillati</taxon>
        <taxon>Bacillota</taxon>
        <taxon>Bacilli</taxon>
        <taxon>Lactobacillales</taxon>
        <taxon>Lactobacillaceae</taxon>
        <taxon>Weissella</taxon>
    </lineage>
</organism>
<dbReference type="EMBL" id="RHGY01000005">
    <property type="protein sequence ID" value="RRG17820.1"/>
    <property type="molecule type" value="Genomic_DNA"/>
</dbReference>
<dbReference type="Proteomes" id="UP000275836">
    <property type="component" value="Unassembled WGS sequence"/>
</dbReference>
<proteinExistence type="predicted"/>
<dbReference type="RefSeq" id="WP_124943330.1">
    <property type="nucleotide sequence ID" value="NZ_RHGY01000005.1"/>
</dbReference>
<accession>A0A3P2RG68</accession>
<comment type="caution">
    <text evidence="1">The sequence shown here is derived from an EMBL/GenBank/DDBJ whole genome shotgun (WGS) entry which is preliminary data.</text>
</comment>
<evidence type="ECO:0000313" key="1">
    <source>
        <dbReference type="EMBL" id="RRG17820.1"/>
    </source>
</evidence>
<reference evidence="1 2" key="1">
    <citation type="submission" date="2018-10" db="EMBL/GenBank/DDBJ databases">
        <title>Draft genome sequence of Weissella viridescens UCO-SMC3.</title>
        <authorList>
            <person name="Garcia-Cancino A."/>
            <person name="Espinoza-Monje M."/>
            <person name="Albarracin L."/>
            <person name="Garcia-Castillo V."/>
            <person name="Campos-Martin J."/>
            <person name="Nakano Y."/>
            <person name="Guitierrez-Zamorano C."/>
            <person name="Ikeda-Ohtsubo W."/>
            <person name="Morita H."/>
            <person name="Kitazawa H."/>
            <person name="Villena J."/>
        </authorList>
    </citation>
    <scope>NUCLEOTIDE SEQUENCE [LARGE SCALE GENOMIC DNA]</scope>
    <source>
        <strain evidence="1 2">UCO-SMC3</strain>
    </source>
</reference>
<dbReference type="OrthoDB" id="2243822at2"/>